<evidence type="ECO:0000313" key="2">
    <source>
        <dbReference type="Proteomes" id="UP000319700"/>
    </source>
</evidence>
<protein>
    <submittedName>
        <fullName evidence="1">Uncharacterized protein</fullName>
    </submittedName>
</protein>
<gene>
    <name evidence="1" type="ORF">EAH81_26240</name>
</gene>
<keyword evidence="2" id="KW-1185">Reference proteome</keyword>
<organism evidence="1 2">
    <name type="scientific">Flavobacterium pectinovorum</name>
    <dbReference type="NCBI Taxonomy" id="29533"/>
    <lineage>
        <taxon>Bacteria</taxon>
        <taxon>Pseudomonadati</taxon>
        <taxon>Bacteroidota</taxon>
        <taxon>Flavobacteriia</taxon>
        <taxon>Flavobacteriales</taxon>
        <taxon>Flavobacteriaceae</taxon>
        <taxon>Flavobacterium</taxon>
    </lineage>
</organism>
<evidence type="ECO:0000313" key="1">
    <source>
        <dbReference type="EMBL" id="TPG32131.1"/>
    </source>
</evidence>
<accession>A0A502E6P3</accession>
<reference evidence="1 2" key="1">
    <citation type="journal article" date="2019" name="Environ. Microbiol.">
        <title>Species interactions and distinct microbial communities in high Arctic permafrost affected cryosols are associated with the CH4 and CO2 gas fluxes.</title>
        <authorList>
            <person name="Altshuler I."/>
            <person name="Hamel J."/>
            <person name="Turney S."/>
            <person name="Magnuson E."/>
            <person name="Levesque R."/>
            <person name="Greer C."/>
            <person name="Whyte L.G."/>
        </authorList>
    </citation>
    <scope>NUCLEOTIDE SEQUENCE [LARGE SCALE GENOMIC DNA]</scope>
    <source>
        <strain evidence="1 2">42</strain>
    </source>
</reference>
<dbReference type="Proteomes" id="UP000319700">
    <property type="component" value="Unassembled WGS sequence"/>
</dbReference>
<sequence>MSSENNRVENEIKLWISKEEKLKFLFQNSPPIERSFGIEKLKFFKMLLYKYKKTKAVDEKITLRFLKHEYNKLRRQVYPNIIERLLNEALSAVVFERIDKRDYVRDLELNKKTLEEQLIKSGFHEAYGKALEHMQEQQLNFSVPVSYHISENERLEHSLQFVKDAQGAYQFDGFRSILHTDSSPSSRSTHYFKNEKSESFNAAEAYEMLAGRAVLKGGTWKQFNFYDKDLNDNYRMHEFPEAYGYNVSNALRAIPLKNDDYETFESLADSLKKGRREEAVLLIQGREMKVFLEANPRFRTLTFYNDRMQKVSLTEIKNGCKISPLLKPQQNIETQTAKKSHHM</sequence>
<dbReference type="AlphaFoldDB" id="A0A502E6P3"/>
<comment type="caution">
    <text evidence="1">The sequence shown here is derived from an EMBL/GenBank/DDBJ whole genome shotgun (WGS) entry which is preliminary data.</text>
</comment>
<name>A0A502E6P3_9FLAO</name>
<dbReference type="EMBL" id="RCZH01000026">
    <property type="protein sequence ID" value="TPG32131.1"/>
    <property type="molecule type" value="Genomic_DNA"/>
</dbReference>
<proteinExistence type="predicted"/>
<dbReference type="RefSeq" id="WP_140511865.1">
    <property type="nucleotide sequence ID" value="NZ_RCZH01000026.1"/>
</dbReference>
<dbReference type="OrthoDB" id="6372253at2"/>